<dbReference type="UniPathway" id="UPA00035">
    <property type="reaction ID" value="UER00044"/>
</dbReference>
<name>A0A453M2V5_AEGTS</name>
<dbReference type="Proteomes" id="UP000015105">
    <property type="component" value="Chromosome 5D"/>
</dbReference>
<keyword evidence="3" id="KW-0028">Amino-acid biosynthesis</keyword>
<dbReference type="PANTHER" id="PTHR43406">
    <property type="entry name" value="TRYPTOPHAN SYNTHASE, ALPHA CHAIN"/>
    <property type="match status" value="1"/>
</dbReference>
<evidence type="ECO:0000256" key="2">
    <source>
        <dbReference type="ARBA" id="ARBA00012043"/>
    </source>
</evidence>
<reference evidence="11" key="1">
    <citation type="journal article" date="2014" name="Science">
        <title>Ancient hybridizations among the ancestral genomes of bread wheat.</title>
        <authorList>
            <consortium name="International Wheat Genome Sequencing Consortium,"/>
            <person name="Marcussen T."/>
            <person name="Sandve S.R."/>
            <person name="Heier L."/>
            <person name="Spannagl M."/>
            <person name="Pfeifer M."/>
            <person name="Jakobsen K.S."/>
            <person name="Wulff B.B."/>
            <person name="Steuernagel B."/>
            <person name="Mayer K.F."/>
            <person name="Olsen O.A."/>
        </authorList>
    </citation>
    <scope>NUCLEOTIDE SEQUENCE [LARGE SCALE GENOMIC DNA]</scope>
    <source>
        <strain evidence="11">cv. AL8/78</strain>
    </source>
</reference>
<dbReference type="GO" id="GO:0005829">
    <property type="term" value="C:cytosol"/>
    <property type="evidence" value="ECO:0007669"/>
    <property type="project" value="TreeGrafter"/>
</dbReference>
<protein>
    <recommendedName>
        <fullName evidence="2">tryptophan synthase</fullName>
        <ecNumber evidence="2">4.2.1.20</ecNumber>
    </recommendedName>
</protein>
<dbReference type="EnsemblPlants" id="AET5Gv21021300.8">
    <property type="protein sequence ID" value="AET5Gv21021300.8"/>
    <property type="gene ID" value="AET5Gv21021300"/>
</dbReference>
<evidence type="ECO:0000313" key="11">
    <source>
        <dbReference type="Proteomes" id="UP000015105"/>
    </source>
</evidence>
<dbReference type="SUPFAM" id="SSF51366">
    <property type="entry name" value="Ribulose-phoshate binding barrel"/>
    <property type="match status" value="1"/>
</dbReference>
<dbReference type="Gene3D" id="3.20.20.70">
    <property type="entry name" value="Aldolase class I"/>
    <property type="match status" value="1"/>
</dbReference>
<dbReference type="Gramene" id="AET5Gv21021300.8">
    <property type="protein sequence ID" value="AET5Gv21021300.8"/>
    <property type="gene ID" value="AET5Gv21021300"/>
</dbReference>
<keyword evidence="6" id="KW-0456">Lyase</keyword>
<evidence type="ECO:0000256" key="5">
    <source>
        <dbReference type="ARBA" id="ARBA00023141"/>
    </source>
</evidence>
<feature type="region of interest" description="Disordered" evidence="9">
    <location>
        <begin position="76"/>
        <end position="97"/>
    </location>
</feature>
<keyword evidence="11" id="KW-1185">Reference proteome</keyword>
<organism evidence="10 11">
    <name type="scientific">Aegilops tauschii subsp. strangulata</name>
    <name type="common">Goatgrass</name>
    <dbReference type="NCBI Taxonomy" id="200361"/>
    <lineage>
        <taxon>Eukaryota</taxon>
        <taxon>Viridiplantae</taxon>
        <taxon>Streptophyta</taxon>
        <taxon>Embryophyta</taxon>
        <taxon>Tracheophyta</taxon>
        <taxon>Spermatophyta</taxon>
        <taxon>Magnoliopsida</taxon>
        <taxon>Liliopsida</taxon>
        <taxon>Poales</taxon>
        <taxon>Poaceae</taxon>
        <taxon>BOP clade</taxon>
        <taxon>Pooideae</taxon>
        <taxon>Triticodae</taxon>
        <taxon>Triticeae</taxon>
        <taxon>Triticinae</taxon>
        <taxon>Aegilops</taxon>
    </lineage>
</organism>
<dbReference type="CDD" id="cd04724">
    <property type="entry name" value="Tryptophan_synthase_alpha"/>
    <property type="match status" value="1"/>
</dbReference>
<dbReference type="PANTHER" id="PTHR43406:SF9">
    <property type="entry name" value="TRYPTOPHAN SYNTHASE"/>
    <property type="match status" value="1"/>
</dbReference>
<dbReference type="GO" id="GO:0004834">
    <property type="term" value="F:tryptophan synthase activity"/>
    <property type="evidence" value="ECO:0007669"/>
    <property type="project" value="UniProtKB-EC"/>
</dbReference>
<dbReference type="InterPro" id="IPR002028">
    <property type="entry name" value="Trp_synthase_suA"/>
</dbReference>
<evidence type="ECO:0000256" key="9">
    <source>
        <dbReference type="SAM" id="MobiDB-lite"/>
    </source>
</evidence>
<dbReference type="AlphaFoldDB" id="A0A453M2V5"/>
<evidence type="ECO:0000256" key="1">
    <source>
        <dbReference type="ARBA" id="ARBA00004733"/>
    </source>
</evidence>
<evidence type="ECO:0000256" key="6">
    <source>
        <dbReference type="ARBA" id="ARBA00023239"/>
    </source>
</evidence>
<reference evidence="10" key="3">
    <citation type="journal article" date="2017" name="Nature">
        <title>Genome sequence of the progenitor of the wheat D genome Aegilops tauschii.</title>
        <authorList>
            <person name="Luo M.C."/>
            <person name="Gu Y.Q."/>
            <person name="Puiu D."/>
            <person name="Wang H."/>
            <person name="Twardziok S.O."/>
            <person name="Deal K.R."/>
            <person name="Huo N."/>
            <person name="Zhu T."/>
            <person name="Wang L."/>
            <person name="Wang Y."/>
            <person name="McGuire P.E."/>
            <person name="Liu S."/>
            <person name="Long H."/>
            <person name="Ramasamy R.K."/>
            <person name="Rodriguez J.C."/>
            <person name="Van S.L."/>
            <person name="Yuan L."/>
            <person name="Wang Z."/>
            <person name="Xia Z."/>
            <person name="Xiao L."/>
            <person name="Anderson O.D."/>
            <person name="Ouyang S."/>
            <person name="Liang Y."/>
            <person name="Zimin A.V."/>
            <person name="Pertea G."/>
            <person name="Qi P."/>
            <person name="Bennetzen J.L."/>
            <person name="Dai X."/>
            <person name="Dawson M.W."/>
            <person name="Muller H.G."/>
            <person name="Kugler K."/>
            <person name="Rivarola-Duarte L."/>
            <person name="Spannagl M."/>
            <person name="Mayer K.F.X."/>
            <person name="Lu F.H."/>
            <person name="Bevan M.W."/>
            <person name="Leroy P."/>
            <person name="Li P."/>
            <person name="You F.M."/>
            <person name="Sun Q."/>
            <person name="Liu Z."/>
            <person name="Lyons E."/>
            <person name="Wicker T."/>
            <person name="Salzberg S.L."/>
            <person name="Devos K.M."/>
            <person name="Dvorak J."/>
        </authorList>
    </citation>
    <scope>NUCLEOTIDE SEQUENCE [LARGE SCALE GENOMIC DNA]</scope>
    <source>
        <strain evidence="10">cv. AL8/78</strain>
    </source>
</reference>
<keyword evidence="5" id="KW-0057">Aromatic amino acid biosynthesis</keyword>
<dbReference type="EC" id="4.2.1.20" evidence="2"/>
<keyword evidence="4" id="KW-0822">Tryptophan biosynthesis</keyword>
<feature type="compositionally biased region" description="Low complexity" evidence="9">
    <location>
        <begin position="77"/>
        <end position="97"/>
    </location>
</feature>
<sequence length="304" mass="31306">PLPASSINLTLRSHQVQARPAVLAYRYTEVSNRLTASSVYVHGFRAQGIPLAVFLASVEPHSGHSGHTAGKACIRQSPAHKASLSPSSSPPSTLTAATMATPPVKPVFVRALAAASVDPAMATPAAPGRHAVRARATALAPATAPVPAGNGGLSVAKAMSRARDNGMTAFIPYITAGDPDLATTAEALRLLDACGADVIEVGMPFSNPYADGAVIQASAARALAAGATSDTVMAMLKEVTPELSCPVVIFSYFNPIERRGTGSFTAAAREAGVRGLIVPDLPYTEASDLSIEAKKNEIELVWSS</sequence>
<comment type="pathway">
    <text evidence="1">Amino-acid biosynthesis; L-tryptophan biosynthesis; L-tryptophan from chorismate: step 5/5.</text>
</comment>
<reference evidence="10" key="4">
    <citation type="submission" date="2019-03" db="UniProtKB">
        <authorList>
            <consortium name="EnsemblPlants"/>
        </authorList>
    </citation>
    <scope>IDENTIFICATION</scope>
</reference>
<evidence type="ECO:0000256" key="8">
    <source>
        <dbReference type="RuleBase" id="RU003662"/>
    </source>
</evidence>
<proteinExistence type="inferred from homology"/>
<evidence type="ECO:0000256" key="7">
    <source>
        <dbReference type="ARBA" id="ARBA00049047"/>
    </source>
</evidence>
<evidence type="ECO:0000256" key="4">
    <source>
        <dbReference type="ARBA" id="ARBA00022822"/>
    </source>
</evidence>
<dbReference type="Pfam" id="PF00290">
    <property type="entry name" value="Trp_syntA"/>
    <property type="match status" value="1"/>
</dbReference>
<evidence type="ECO:0000256" key="3">
    <source>
        <dbReference type="ARBA" id="ARBA00022605"/>
    </source>
</evidence>
<dbReference type="GO" id="GO:0009507">
    <property type="term" value="C:chloroplast"/>
    <property type="evidence" value="ECO:0007669"/>
    <property type="project" value="TreeGrafter"/>
</dbReference>
<dbReference type="InterPro" id="IPR011060">
    <property type="entry name" value="RibuloseP-bd_barrel"/>
</dbReference>
<reference evidence="10" key="5">
    <citation type="journal article" date="2021" name="G3 (Bethesda)">
        <title>Aegilops tauschii genome assembly Aet v5.0 features greater sequence contiguity and improved annotation.</title>
        <authorList>
            <person name="Wang L."/>
            <person name="Zhu T."/>
            <person name="Rodriguez J.C."/>
            <person name="Deal K.R."/>
            <person name="Dubcovsky J."/>
            <person name="McGuire P.E."/>
            <person name="Lux T."/>
            <person name="Spannagl M."/>
            <person name="Mayer K.F.X."/>
            <person name="Baldrich P."/>
            <person name="Meyers B.C."/>
            <person name="Huo N."/>
            <person name="Gu Y.Q."/>
            <person name="Zhou H."/>
            <person name="Devos K.M."/>
            <person name="Bennetzen J.L."/>
            <person name="Unver T."/>
            <person name="Budak H."/>
            <person name="Gulick P.J."/>
            <person name="Galiba G."/>
            <person name="Kalapos B."/>
            <person name="Nelson D.R."/>
            <person name="Li P."/>
            <person name="You F.M."/>
            <person name="Luo M.C."/>
            <person name="Dvorak J."/>
        </authorList>
    </citation>
    <scope>NUCLEOTIDE SEQUENCE [LARGE SCALE GENOMIC DNA]</scope>
    <source>
        <strain evidence="10">cv. AL8/78</strain>
    </source>
</reference>
<accession>A0A453M2V5</accession>
<comment type="catalytic activity">
    <reaction evidence="7">
        <text>(1S,2R)-1-C-(indol-3-yl)glycerol 3-phosphate + L-serine = D-glyceraldehyde 3-phosphate + L-tryptophan + H2O</text>
        <dbReference type="Rhea" id="RHEA:10532"/>
        <dbReference type="ChEBI" id="CHEBI:15377"/>
        <dbReference type="ChEBI" id="CHEBI:33384"/>
        <dbReference type="ChEBI" id="CHEBI:57912"/>
        <dbReference type="ChEBI" id="CHEBI:58866"/>
        <dbReference type="ChEBI" id="CHEBI:59776"/>
        <dbReference type="EC" id="4.2.1.20"/>
    </reaction>
</comment>
<comment type="similarity">
    <text evidence="8">Belongs to the TrpA family.</text>
</comment>
<dbReference type="InterPro" id="IPR013785">
    <property type="entry name" value="Aldolase_TIM"/>
</dbReference>
<evidence type="ECO:0000313" key="10">
    <source>
        <dbReference type="EnsemblPlants" id="AET5Gv21021300.8"/>
    </source>
</evidence>
<reference evidence="11" key="2">
    <citation type="journal article" date="2017" name="Nat. Plants">
        <title>The Aegilops tauschii genome reveals multiple impacts of transposons.</title>
        <authorList>
            <person name="Zhao G."/>
            <person name="Zou C."/>
            <person name="Li K."/>
            <person name="Wang K."/>
            <person name="Li T."/>
            <person name="Gao L."/>
            <person name="Zhang X."/>
            <person name="Wang H."/>
            <person name="Yang Z."/>
            <person name="Liu X."/>
            <person name="Jiang W."/>
            <person name="Mao L."/>
            <person name="Kong X."/>
            <person name="Jiao Y."/>
            <person name="Jia J."/>
        </authorList>
    </citation>
    <scope>NUCLEOTIDE SEQUENCE [LARGE SCALE GENOMIC DNA]</scope>
    <source>
        <strain evidence="11">cv. AL8/78</strain>
    </source>
</reference>
<dbReference type="NCBIfam" id="TIGR00262">
    <property type="entry name" value="trpA"/>
    <property type="match status" value="1"/>
</dbReference>